<evidence type="ECO:0000313" key="3">
    <source>
        <dbReference type="Proteomes" id="UP000829364"/>
    </source>
</evidence>
<protein>
    <submittedName>
        <fullName evidence="2">Cytochrome c oxidase assembly protein cox11, mitochondrial</fullName>
    </submittedName>
</protein>
<dbReference type="InterPro" id="IPR050464">
    <property type="entry name" value="Zeta_carotene_desat/Oxidored"/>
</dbReference>
<dbReference type="PANTHER" id="PTHR42923:SF17">
    <property type="entry name" value="AMINE OXIDASE DOMAIN-CONTAINING PROTEIN"/>
    <property type="match status" value="1"/>
</dbReference>
<dbReference type="PANTHER" id="PTHR42923">
    <property type="entry name" value="PROTOPORPHYRINOGEN OXIDASE"/>
    <property type="match status" value="1"/>
</dbReference>
<keyword evidence="3" id="KW-1185">Reference proteome</keyword>
<dbReference type="OrthoDB" id="5977668at2759"/>
<evidence type="ECO:0000259" key="1">
    <source>
        <dbReference type="Pfam" id="PF01593"/>
    </source>
</evidence>
<feature type="domain" description="Amine oxidase" evidence="1">
    <location>
        <begin position="53"/>
        <end position="323"/>
    </location>
</feature>
<dbReference type="Proteomes" id="UP000829364">
    <property type="component" value="Chromosome 2"/>
</dbReference>
<dbReference type="Gene3D" id="1.10.405.20">
    <property type="match status" value="1"/>
</dbReference>
<dbReference type="EMBL" id="CP086355">
    <property type="protein sequence ID" value="UNI15299.1"/>
    <property type="molecule type" value="Genomic_DNA"/>
</dbReference>
<evidence type="ECO:0000313" key="2">
    <source>
        <dbReference type="EMBL" id="UNI15299.1"/>
    </source>
</evidence>
<dbReference type="Pfam" id="PF01593">
    <property type="entry name" value="Amino_oxidase"/>
    <property type="match status" value="1"/>
</dbReference>
<dbReference type="SUPFAM" id="SSF51905">
    <property type="entry name" value="FAD/NAD(P)-binding domain"/>
    <property type="match status" value="1"/>
</dbReference>
<organism evidence="2 3">
    <name type="scientific">Purpureocillium takamizusanense</name>
    <dbReference type="NCBI Taxonomy" id="2060973"/>
    <lineage>
        <taxon>Eukaryota</taxon>
        <taxon>Fungi</taxon>
        <taxon>Dikarya</taxon>
        <taxon>Ascomycota</taxon>
        <taxon>Pezizomycotina</taxon>
        <taxon>Sordariomycetes</taxon>
        <taxon>Hypocreomycetidae</taxon>
        <taxon>Hypocreales</taxon>
        <taxon>Ophiocordycipitaceae</taxon>
        <taxon>Purpureocillium</taxon>
    </lineage>
</organism>
<proteinExistence type="predicted"/>
<dbReference type="KEGG" id="ptkz:JDV02_001842"/>
<dbReference type="Gene3D" id="3.30.70.1990">
    <property type="match status" value="1"/>
</dbReference>
<accession>A0A9Q8QA52</accession>
<sequence length="548" mass="61323">MSVSRNISSYLHCSSSASPARTLPLFESLFPIMSPATEIPAAKRVAVVGSGCSGIAAVWALKNTVHDVYLYEADARLGGHSNTVQWQNGKYSVGVDTGFIVLNTATYPNFIRFLKLLNVATEVTDMALGVSRDYGAFEWGGKSLRSVFCQAKNLFSIRMWRMLFDVLRFNQFALDVLINSKEESQSESEDDPGNDESIGAYLDRHGYSHAFRDGYLIPITASVWSTKPKTCMDEFPVLTLIRFLWNHHNLSALSSRPEWLTLKNGSRAYIDAVMDDFPTDHVFLNTPVKRVENHNGHISLYTTNDEPQIFDHVILATHGDQALSILGSAATDEERSILSCFKTSKNEVVLHSDLTHMPQRRGAWCSWNYMTLSPRSESSTDVVSLTYNMNTLQHIPKDQFGHVLVTLNPLHEPTPALTQGRFDYSHPIYTSKAVAAQRRLQKIQNKRGISFAGAWTNYGFHEDGFSSGLRVARDHLGATLPFEIIDSSFSRGKIPHLSIIDYAIRVFITLIQSLVIQPLETIADIVSQLSWTHKDARDGRRDVSKAAM</sequence>
<dbReference type="InterPro" id="IPR002937">
    <property type="entry name" value="Amino_oxidase"/>
</dbReference>
<dbReference type="RefSeq" id="XP_047838780.1">
    <property type="nucleotide sequence ID" value="XM_047982812.1"/>
</dbReference>
<reference evidence="2" key="1">
    <citation type="submission" date="2021-11" db="EMBL/GenBank/DDBJ databases">
        <title>Purpureocillium_takamizusanense_genome.</title>
        <authorList>
            <person name="Nguyen N.-H."/>
        </authorList>
    </citation>
    <scope>NUCLEOTIDE SEQUENCE</scope>
    <source>
        <strain evidence="2">PT3</strain>
    </source>
</reference>
<dbReference type="AlphaFoldDB" id="A0A9Q8QA52"/>
<name>A0A9Q8QA52_9HYPO</name>
<gene>
    <name evidence="2" type="primary">COX11_1</name>
    <name evidence="2" type="ORF">JDV02_001842</name>
</gene>
<dbReference type="GO" id="GO:0016491">
    <property type="term" value="F:oxidoreductase activity"/>
    <property type="evidence" value="ECO:0007669"/>
    <property type="project" value="InterPro"/>
</dbReference>
<dbReference type="Gene3D" id="3.50.50.60">
    <property type="entry name" value="FAD/NAD(P)-binding domain"/>
    <property type="match status" value="1"/>
</dbReference>
<dbReference type="GeneID" id="72063804"/>
<dbReference type="InterPro" id="IPR036188">
    <property type="entry name" value="FAD/NAD-bd_sf"/>
</dbReference>